<dbReference type="InterPro" id="IPR001455">
    <property type="entry name" value="TusA-like"/>
</dbReference>
<organism evidence="2 3">
    <name type="scientific">Acetobacter oeni</name>
    <dbReference type="NCBI Taxonomy" id="304077"/>
    <lineage>
        <taxon>Bacteria</taxon>
        <taxon>Pseudomonadati</taxon>
        <taxon>Pseudomonadota</taxon>
        <taxon>Alphaproteobacteria</taxon>
        <taxon>Acetobacterales</taxon>
        <taxon>Acetobacteraceae</taxon>
        <taxon>Acetobacter</taxon>
    </lineage>
</organism>
<dbReference type="AlphaFoldDB" id="A0A511XG52"/>
<evidence type="ECO:0000313" key="3">
    <source>
        <dbReference type="Proteomes" id="UP000321746"/>
    </source>
</evidence>
<dbReference type="SUPFAM" id="SSF64307">
    <property type="entry name" value="SirA-like"/>
    <property type="match status" value="1"/>
</dbReference>
<dbReference type="InterPro" id="IPR036868">
    <property type="entry name" value="TusA-like_sf"/>
</dbReference>
<keyword evidence="3" id="KW-1185">Reference proteome</keyword>
<protein>
    <recommendedName>
        <fullName evidence="1">UPF0033 domain-containing protein</fullName>
    </recommendedName>
</protein>
<reference evidence="2 3" key="1">
    <citation type="submission" date="2019-07" db="EMBL/GenBank/DDBJ databases">
        <title>Whole genome shotgun sequence of Acetobacter oeni NBRC 105207.</title>
        <authorList>
            <person name="Hosoyama A."/>
            <person name="Uohara A."/>
            <person name="Ohji S."/>
            <person name="Ichikawa N."/>
        </authorList>
    </citation>
    <scope>NUCLEOTIDE SEQUENCE [LARGE SCALE GENOMIC DNA]</scope>
    <source>
        <strain evidence="2 3">NBRC 105207</strain>
    </source>
</reference>
<sequence>MTFVRTRLALDALLPGALLQVTLHGSEPLRNVRRSAESLGHKILSQHESGDGTAILLIRKAGP</sequence>
<gene>
    <name evidence="2" type="ORF">AOE01nite_01610</name>
</gene>
<accession>A0A511XG52</accession>
<dbReference type="Proteomes" id="UP000321746">
    <property type="component" value="Unassembled WGS sequence"/>
</dbReference>
<dbReference type="Pfam" id="PF01206">
    <property type="entry name" value="TusA"/>
    <property type="match status" value="1"/>
</dbReference>
<feature type="domain" description="UPF0033" evidence="1">
    <location>
        <begin position="1"/>
        <end position="60"/>
    </location>
</feature>
<evidence type="ECO:0000259" key="1">
    <source>
        <dbReference type="Pfam" id="PF01206"/>
    </source>
</evidence>
<dbReference type="Gene3D" id="3.30.110.40">
    <property type="entry name" value="TusA-like domain"/>
    <property type="match status" value="1"/>
</dbReference>
<evidence type="ECO:0000313" key="2">
    <source>
        <dbReference type="EMBL" id="GEN61937.1"/>
    </source>
</evidence>
<proteinExistence type="predicted"/>
<dbReference type="EMBL" id="BJYG01000001">
    <property type="protein sequence ID" value="GEN61937.1"/>
    <property type="molecule type" value="Genomic_DNA"/>
</dbReference>
<name>A0A511XG52_9PROT</name>
<comment type="caution">
    <text evidence="2">The sequence shown here is derived from an EMBL/GenBank/DDBJ whole genome shotgun (WGS) entry which is preliminary data.</text>
</comment>